<dbReference type="EMBL" id="JBDFQZ010000009">
    <property type="protein sequence ID" value="KAK9691635.1"/>
    <property type="molecule type" value="Genomic_DNA"/>
</dbReference>
<dbReference type="PANTHER" id="PTHR13533:SF31">
    <property type="entry name" value="PROTEIN ALTERED XYLOGLUCAN 9"/>
    <property type="match status" value="1"/>
</dbReference>
<organism evidence="6 7">
    <name type="scientific">Saponaria officinalis</name>
    <name type="common">Common soapwort</name>
    <name type="synonym">Lychnis saponaria</name>
    <dbReference type="NCBI Taxonomy" id="3572"/>
    <lineage>
        <taxon>Eukaryota</taxon>
        <taxon>Viridiplantae</taxon>
        <taxon>Streptophyta</taxon>
        <taxon>Embryophyta</taxon>
        <taxon>Tracheophyta</taxon>
        <taxon>Spermatophyta</taxon>
        <taxon>Magnoliopsida</taxon>
        <taxon>eudicotyledons</taxon>
        <taxon>Gunneridae</taxon>
        <taxon>Pentapetalae</taxon>
        <taxon>Caryophyllales</taxon>
        <taxon>Caryophyllaceae</taxon>
        <taxon>Caryophylleae</taxon>
        <taxon>Saponaria</taxon>
    </lineage>
</organism>
<evidence type="ECO:0000256" key="5">
    <source>
        <dbReference type="SAM" id="Phobius"/>
    </source>
</evidence>
<evidence type="ECO:0000256" key="3">
    <source>
        <dbReference type="ARBA" id="ARBA00022989"/>
    </source>
</evidence>
<reference evidence="6" key="1">
    <citation type="submission" date="2024-03" db="EMBL/GenBank/DDBJ databases">
        <title>WGS assembly of Saponaria officinalis var. Norfolk2.</title>
        <authorList>
            <person name="Jenkins J."/>
            <person name="Shu S."/>
            <person name="Grimwood J."/>
            <person name="Barry K."/>
            <person name="Goodstein D."/>
            <person name="Schmutz J."/>
            <person name="Leebens-Mack J."/>
            <person name="Osbourn A."/>
        </authorList>
    </citation>
    <scope>NUCLEOTIDE SEQUENCE [LARGE SCALE GENOMIC DNA]</scope>
    <source>
        <strain evidence="6">JIC</strain>
    </source>
</reference>
<keyword evidence="3 5" id="KW-1133">Transmembrane helix</keyword>
<dbReference type="GO" id="GO:0016407">
    <property type="term" value="F:acetyltransferase activity"/>
    <property type="evidence" value="ECO:0007669"/>
    <property type="project" value="TreeGrafter"/>
</dbReference>
<comment type="subcellular location">
    <subcellularLocation>
        <location evidence="1">Membrane</location>
    </subcellularLocation>
</comment>
<evidence type="ECO:0000313" key="7">
    <source>
        <dbReference type="Proteomes" id="UP001443914"/>
    </source>
</evidence>
<dbReference type="PANTHER" id="PTHR13533">
    <property type="entry name" value="N-ACETYLNEURAMINATE 9-O-ACETYLTRANSFERASE"/>
    <property type="match status" value="1"/>
</dbReference>
<keyword evidence="2 5" id="KW-0812">Transmembrane</keyword>
<dbReference type="GO" id="GO:0016020">
    <property type="term" value="C:membrane"/>
    <property type="evidence" value="ECO:0007669"/>
    <property type="project" value="UniProtKB-SubCell"/>
</dbReference>
<keyword evidence="4 5" id="KW-0472">Membrane</keyword>
<accession>A0AAW1IQM2</accession>
<evidence type="ECO:0008006" key="8">
    <source>
        <dbReference type="Google" id="ProtNLM"/>
    </source>
</evidence>
<dbReference type="Proteomes" id="UP001443914">
    <property type="component" value="Unassembled WGS sequence"/>
</dbReference>
<evidence type="ECO:0000313" key="6">
    <source>
        <dbReference type="EMBL" id="KAK9691635.1"/>
    </source>
</evidence>
<sequence length="349" mass="39130">MLGAMQLGGLAACIVVLVPMGLAGWHLSRNKMLFFSGALFISLAIAVHLSPYFPSLPDFFPSPISSSPSSTLVVLENPESCINLLHKIQWKNRNSVNLSNLSWKWADFDENVLGCDFQKLGRNDVGDLLNGSWVVVAGDSQARLFVLSFLELVLVEEEMVGVRNDLFKRHSNYHLVVDRVGLKLDFIWAPYATNLSRLIVELRRNKSSPDVVVMGCGLWDMLHITNYTYFGDSLNMLSRAVTSLLVPVSPKSQPHFFWLSMPTLINLMLNTEEKREKMTNTMQFSYDQALRSSKLLRPGGPFVLLDIESLSGSCGVRCTEDGMHYNGVVYEVSVHIMLNVLLIQSQQKL</sequence>
<dbReference type="AlphaFoldDB" id="A0AAW1IQM2"/>
<proteinExistence type="predicted"/>
<keyword evidence="7" id="KW-1185">Reference proteome</keyword>
<feature type="transmembrane region" description="Helical" evidence="5">
    <location>
        <begin position="6"/>
        <end position="25"/>
    </location>
</feature>
<evidence type="ECO:0000256" key="1">
    <source>
        <dbReference type="ARBA" id="ARBA00004370"/>
    </source>
</evidence>
<name>A0AAW1IQM2_SAPOF</name>
<gene>
    <name evidence="6" type="ORF">RND81_09G209000</name>
</gene>
<dbReference type="GO" id="GO:0045492">
    <property type="term" value="P:xylan biosynthetic process"/>
    <property type="evidence" value="ECO:0007669"/>
    <property type="project" value="TreeGrafter"/>
</dbReference>
<comment type="caution">
    <text evidence="6">The sequence shown here is derived from an EMBL/GenBank/DDBJ whole genome shotgun (WGS) entry which is preliminary data.</text>
</comment>
<protein>
    <recommendedName>
        <fullName evidence="8">PC-Esterase</fullName>
    </recommendedName>
</protein>
<evidence type="ECO:0000256" key="2">
    <source>
        <dbReference type="ARBA" id="ARBA00022692"/>
    </source>
</evidence>
<dbReference type="GO" id="GO:0005794">
    <property type="term" value="C:Golgi apparatus"/>
    <property type="evidence" value="ECO:0007669"/>
    <property type="project" value="UniProtKB-ARBA"/>
</dbReference>
<feature type="transmembrane region" description="Helical" evidence="5">
    <location>
        <begin position="32"/>
        <end position="53"/>
    </location>
</feature>
<evidence type="ECO:0000256" key="4">
    <source>
        <dbReference type="ARBA" id="ARBA00023136"/>
    </source>
</evidence>